<gene>
    <name evidence="2" type="ORF">BcabD6B2_45590</name>
</gene>
<feature type="region of interest" description="Disordered" evidence="1">
    <location>
        <begin position="292"/>
        <end position="328"/>
    </location>
</feature>
<accession>A0AAV4LYF2</accession>
<sequence>MGARLSTRRGSHQDHGEVLSIFELLLQLFKVGSTDDAAEEFDRLLRQLFDTAIDDVPYEAIEVYFKNFVLHNLLTANLKHGQICRYWDRYAELLEHIVERETGASNRSSWSSSVFRSLRSSYGDSIDKSTLDMRSAKSTSRGNTLKSTQSYPSDGSHYSHCDSSSCTTYTDITVESEETSSSSVGAESVAAPTQGDDYMSHRYESIRRGKGDVKRALTFFIVSKIFVKCLVESVNAVELLFHMDYLPYYLEWVSMTQFKLIGHTEATLVDPKGQEGQTGSHEDGGELQEADRANKNAGEPNVDGVVSDKKASGLADDNESDEAEASSIPVSEAMVAPVVESQKQHEAEITENRRVIRLRVVEQKETISVRVPVDVTFESLKEDILSVASRAWPYGTMQALQRGFCFIDHQMRIFSLKSIVGLFEHTNETVELMAIPFCTSSYEGTGETSRLKRLLLALHSYITAHIKPASSAHGAFLRASQSMAADVLVMLLSSIVTTPYLCAHADQSQPPPPPPTFAKITNVPKSVRAVAPFYYIHMECVRFQLMIGAPPNKDPTELQPVFDYLMKTNAPMMYTLVEPLRSAIGARGFEAAAQCLVRLLSASTSSGQKRHLVNLRNHLPLLLLLLIGARERDLLLPGKGPSGYNRKAVENGAEAPSRMQSCKLAKALKSMGLQVPASMLNSHIAASCVPHSMWFAEHVPPELMSTMAKALARTSASKICANELWLVLIDVLAHDKNFASTFFAKPGSFVRELMGAIRKHSELPKEGTNGRTKSTAPNDIADYLVSKSPLVRTMVSILVHYLVQKKVGVYPLGESIDVQESYADESHVDMDHLVCTVISVLAWNFQTLKDEHLVSALYLLVNQLITTPVVLSRSTSEKLLENLCGWLSAAIAAINGVPQTSTCLTRAHIDVLILIEMVSAVLNVIKAALSPTTVDKNLSLIQTLLNRCAVEQTDDLIFDIKDSAFDATCELLGLEQVRSHTIALLDFLSLLLRTFMGYKINAMYEFDPAKPGFKSHSVMLAVSDVVREINEEDNRTKSALPLAIVSNVDTVNPPCADARDVMHYHMSQIWIAAYSSQLHSTLWHYDSEKK</sequence>
<protein>
    <submittedName>
        <fullName evidence="2">Multidrug efflux RND transporter permease subunit</fullName>
    </submittedName>
</protein>
<dbReference type="RefSeq" id="XP_067717193.1">
    <property type="nucleotide sequence ID" value="XM_067861092.1"/>
</dbReference>
<comment type="caution">
    <text evidence="2">The sequence shown here is derived from an EMBL/GenBank/DDBJ whole genome shotgun (WGS) entry which is preliminary data.</text>
</comment>
<evidence type="ECO:0000313" key="3">
    <source>
        <dbReference type="Proteomes" id="UP001497744"/>
    </source>
</evidence>
<name>A0AAV4LYF2_BABCB</name>
<keyword evidence="3" id="KW-1185">Reference proteome</keyword>
<proteinExistence type="predicted"/>
<dbReference type="AlphaFoldDB" id="A0AAV4LYF2"/>
<evidence type="ECO:0000256" key="1">
    <source>
        <dbReference type="SAM" id="MobiDB-lite"/>
    </source>
</evidence>
<feature type="region of interest" description="Disordered" evidence="1">
    <location>
        <begin position="133"/>
        <end position="156"/>
    </location>
</feature>
<organism evidence="2 3">
    <name type="scientific">Babesia caballi</name>
    <dbReference type="NCBI Taxonomy" id="5871"/>
    <lineage>
        <taxon>Eukaryota</taxon>
        <taxon>Sar</taxon>
        <taxon>Alveolata</taxon>
        <taxon>Apicomplexa</taxon>
        <taxon>Aconoidasida</taxon>
        <taxon>Piroplasmida</taxon>
        <taxon>Babesiidae</taxon>
        <taxon>Babesia</taxon>
    </lineage>
</organism>
<evidence type="ECO:0000313" key="2">
    <source>
        <dbReference type="EMBL" id="GIX65124.1"/>
    </source>
</evidence>
<reference evidence="2 3" key="1">
    <citation type="submission" date="2021-06" db="EMBL/GenBank/DDBJ databases">
        <title>Genome sequence of Babesia caballi.</title>
        <authorList>
            <person name="Yamagishi J."/>
            <person name="Kidaka T."/>
            <person name="Ochi A."/>
        </authorList>
    </citation>
    <scope>NUCLEOTIDE SEQUENCE [LARGE SCALE GENOMIC DNA]</scope>
    <source>
        <strain evidence="2">USDA-D6B2</strain>
    </source>
</reference>
<feature type="compositionally biased region" description="Polar residues" evidence="1">
    <location>
        <begin position="136"/>
        <end position="153"/>
    </location>
</feature>
<dbReference type="GeneID" id="94196605"/>
<dbReference type="EMBL" id="BPLF01000004">
    <property type="protein sequence ID" value="GIX65124.1"/>
    <property type="molecule type" value="Genomic_DNA"/>
</dbReference>
<dbReference type="Proteomes" id="UP001497744">
    <property type="component" value="Unassembled WGS sequence"/>
</dbReference>